<keyword evidence="2" id="KW-1185">Reference proteome</keyword>
<evidence type="ECO:0000313" key="1">
    <source>
        <dbReference type="EMBL" id="MEV8466624.1"/>
    </source>
</evidence>
<evidence type="ECO:0008006" key="3">
    <source>
        <dbReference type="Google" id="ProtNLM"/>
    </source>
</evidence>
<dbReference type="Gene3D" id="3.40.50.620">
    <property type="entry name" value="HUPs"/>
    <property type="match status" value="1"/>
</dbReference>
<gene>
    <name evidence="1" type="ORF">AB0T83_07505</name>
</gene>
<dbReference type="InterPro" id="IPR014729">
    <property type="entry name" value="Rossmann-like_a/b/a_fold"/>
</dbReference>
<evidence type="ECO:0000313" key="2">
    <source>
        <dbReference type="Proteomes" id="UP001553161"/>
    </source>
</evidence>
<accession>A0ABV3L4V2</accession>
<protein>
    <recommendedName>
        <fullName evidence="3">7-cyano-7-deazaguanine synthase</fullName>
    </recommendedName>
</protein>
<proteinExistence type="predicted"/>
<name>A0ABV3L4V2_9RHOB</name>
<dbReference type="EMBL" id="JBFBVU010000007">
    <property type="protein sequence ID" value="MEV8466624.1"/>
    <property type="molecule type" value="Genomic_DNA"/>
</dbReference>
<comment type="caution">
    <text evidence="1">The sequence shown here is derived from an EMBL/GenBank/DDBJ whole genome shotgun (WGS) entry which is preliminary data.</text>
</comment>
<reference evidence="1 2" key="1">
    <citation type="submission" date="2024-07" db="EMBL/GenBank/DDBJ databases">
        <authorList>
            <person name="Kang M."/>
        </authorList>
    </citation>
    <scope>NUCLEOTIDE SEQUENCE [LARGE SCALE GENOMIC DNA]</scope>
    <source>
        <strain evidence="1 2">DFM31</strain>
    </source>
</reference>
<dbReference type="Proteomes" id="UP001553161">
    <property type="component" value="Unassembled WGS sequence"/>
</dbReference>
<sequence>MSEARIDVQGEPDPLFVRINGPNPSFQLRTDAIRAMARAEIDPLHLDLLEIASTVFFADGAVPRGGPTRPEMGSSWRRSFSFTIPVRNPTFWNRPDVGAALVNTVGFLTEDSVSFAFTEKATDVERQPFLDLDPTGAAFDAEEVILFSGGLDSFAGALEALSTTSAKVILLTHRSAQKAIPRQVELGKHLADRFPNRMLHINVLARRRGQEASDSSQRSRSFLFAALGQVVAGVFGARRVSFYENGVISHNLPISPQVVGAMATRTTHPLALRELDRLMQTLGETYAPIENRYKWMTKRDVVERIAQNGGADSISRTVSCTSIREQTTLHTHCGTCSQCLDRRFAILAAGLEAHDFAEDYGTDVLFGARETTQSRTMAVEWTRHAMHLTTLDARGFVGRFGLEFSRIAEGHPEQRKSDTLDQCLGMHARHGHCVKGVLERMLVEKSDDILHERFPESSLIALFLGKQSSDSLTLPVDPRESAPRADIVPKVEQVDLRPDPQAPLMIEFLEEGGAPVVSVVGMCRLTGRAATVPHVLKAEYFADKCAGLERCNHRHVQSGDLAQRLGTTKDVIRQSVKRCRTMLRSSFLELHDIDPERELLLQHRAACGYRLDPEILVRRDSES</sequence>
<dbReference type="SUPFAM" id="SSF52402">
    <property type="entry name" value="Adenine nucleotide alpha hydrolases-like"/>
    <property type="match status" value="1"/>
</dbReference>
<organism evidence="1 2">
    <name type="scientific">Meridianimarinicoccus marinus</name>
    <dbReference type="NCBI Taxonomy" id="3231483"/>
    <lineage>
        <taxon>Bacteria</taxon>
        <taxon>Pseudomonadati</taxon>
        <taxon>Pseudomonadota</taxon>
        <taxon>Alphaproteobacteria</taxon>
        <taxon>Rhodobacterales</taxon>
        <taxon>Paracoccaceae</taxon>
        <taxon>Meridianimarinicoccus</taxon>
    </lineage>
</organism>